<sequence length="320" mass="36722">MQSLAPWNPSFSSALSTELEKSRFISFNFSNTNEHGWPSTRTCVFRGFLFNDRSTNVILFTTDKRSAKYRELLKDSRFEACFYFTRLNKQFRMRGHARVISDGLYPELHIMERDEEAVMSSAEDDDETIKSRSQSGSGSPIATPTPEQSDATVFDLFTDNLEQANRKPINDPLEYVVISPSVPEQEKDASFTSLQDMMQNRHSFQQAKKEYLQLRLKPPTTEEWASERLRCWNMMSRNAKKTFKKPMPGSLLTEEKSKLLDSIDRNVDGTTSSSGYENFAVVCLFVDVVDYLDLGAGGADSRYVYKRLIGDDWKEYQVCP</sequence>
<dbReference type="Pfam" id="PF12766">
    <property type="entry name" value="Pyridox_oxase_2"/>
    <property type="match status" value="1"/>
</dbReference>
<feature type="compositionally biased region" description="Acidic residues" evidence="1">
    <location>
        <begin position="116"/>
        <end position="127"/>
    </location>
</feature>
<dbReference type="GeneID" id="64575171"/>
<evidence type="ECO:0000313" key="7">
    <source>
        <dbReference type="Proteomes" id="UP000568158"/>
    </source>
</evidence>
<dbReference type="EMBL" id="CABFWN010000001">
    <property type="protein sequence ID" value="VUG16955.1"/>
    <property type="molecule type" value="Genomic_DNA"/>
</dbReference>
<gene>
    <name evidence="4" type="ORF">BRETT_003247</name>
    <name evidence="5" type="ORF">DEBR0S1_29932G</name>
    <name evidence="3" type="ORF">HII12_000450</name>
</gene>
<dbReference type="EMBL" id="JABCYN010000005">
    <property type="protein sequence ID" value="KAF6015887.1"/>
    <property type="molecule type" value="Genomic_DNA"/>
</dbReference>
<accession>A0A7D9CW32</accession>
<dbReference type="Proteomes" id="UP000478008">
    <property type="component" value="Unassembled WGS sequence"/>
</dbReference>
<feature type="compositionally biased region" description="Polar residues" evidence="1">
    <location>
        <begin position="131"/>
        <end position="149"/>
    </location>
</feature>
<dbReference type="Proteomes" id="UP000663131">
    <property type="component" value="Chromosome 9"/>
</dbReference>
<keyword evidence="6" id="KW-1185">Reference proteome</keyword>
<dbReference type="GO" id="GO:0010181">
    <property type="term" value="F:FMN binding"/>
    <property type="evidence" value="ECO:0007669"/>
    <property type="project" value="InterPro"/>
</dbReference>
<dbReference type="PANTHER" id="PTHR28243:SF1">
    <property type="entry name" value="PYRIDOXAMINE 5'-PHOSPHATE OXIDASE ALR4036 FAMILY FMN-BINDING DOMAIN-CONTAINING PROTEIN"/>
    <property type="match status" value="1"/>
</dbReference>
<evidence type="ECO:0000256" key="1">
    <source>
        <dbReference type="SAM" id="MobiDB-lite"/>
    </source>
</evidence>
<evidence type="ECO:0000259" key="2">
    <source>
        <dbReference type="Pfam" id="PF12766"/>
    </source>
</evidence>
<organism evidence="5 6">
    <name type="scientific">Dekkera bruxellensis</name>
    <name type="common">Brettanomyces custersii</name>
    <dbReference type="NCBI Taxonomy" id="5007"/>
    <lineage>
        <taxon>Eukaryota</taxon>
        <taxon>Fungi</taxon>
        <taxon>Dikarya</taxon>
        <taxon>Ascomycota</taxon>
        <taxon>Saccharomycotina</taxon>
        <taxon>Pichiomycetes</taxon>
        <taxon>Pichiales</taxon>
        <taxon>Pichiaceae</taxon>
        <taxon>Brettanomyces</taxon>
    </lineage>
</organism>
<dbReference type="PANTHER" id="PTHR28243">
    <property type="entry name" value="AGL049CP"/>
    <property type="match status" value="1"/>
</dbReference>
<protein>
    <submittedName>
        <fullName evidence="5">DEBR0S1_29932g1_1</fullName>
    </submittedName>
</protein>
<dbReference type="KEGG" id="bbrx:BRETT_003247"/>
<feature type="domain" description="Pyridoxamine 5'-phosphate oxidase Alr4036 family FMN-binding" evidence="2">
    <location>
        <begin position="5"/>
        <end position="100"/>
    </location>
</feature>
<dbReference type="OrthoDB" id="5394411at2759"/>
<reference evidence="4" key="3">
    <citation type="submission" date="2020-10" db="EMBL/GenBank/DDBJ databases">
        <authorList>
            <person name="Palmer J.M."/>
        </authorList>
    </citation>
    <scope>NUCLEOTIDE SEQUENCE</scope>
    <source>
        <strain evidence="4">UCD 2041</strain>
    </source>
</reference>
<feature type="region of interest" description="Disordered" evidence="1">
    <location>
        <begin position="116"/>
        <end position="149"/>
    </location>
</feature>
<dbReference type="Gene3D" id="2.30.110.10">
    <property type="entry name" value="Electron Transport, Fmn-binding Protein, Chain A"/>
    <property type="match status" value="1"/>
</dbReference>
<evidence type="ECO:0000313" key="5">
    <source>
        <dbReference type="EMBL" id="VUG16955.1"/>
    </source>
</evidence>
<evidence type="ECO:0000313" key="4">
    <source>
        <dbReference type="EMBL" id="QOU23056.1"/>
    </source>
</evidence>
<dbReference type="OMA" id="IHQMAPW"/>
<dbReference type="InterPro" id="IPR012349">
    <property type="entry name" value="Split_barrel_FMN-bd"/>
</dbReference>
<evidence type="ECO:0000313" key="6">
    <source>
        <dbReference type="Proteomes" id="UP000478008"/>
    </source>
</evidence>
<evidence type="ECO:0000313" key="3">
    <source>
        <dbReference type="EMBL" id="KAF6015887.1"/>
    </source>
</evidence>
<reference evidence="5 6" key="1">
    <citation type="submission" date="2019-07" db="EMBL/GenBank/DDBJ databases">
        <authorList>
            <person name="Friedrich A."/>
            <person name="Schacherer J."/>
        </authorList>
    </citation>
    <scope>NUCLEOTIDE SEQUENCE [LARGE SCALE GENOMIC DNA]</scope>
</reference>
<name>A0A7D9CW32_DEKBR</name>
<dbReference type="InterPro" id="IPR024624">
    <property type="entry name" value="Pyridox_Oxase_Alr4036_FMN-bd"/>
</dbReference>
<dbReference type="Proteomes" id="UP000568158">
    <property type="component" value="Unassembled WGS sequence"/>
</dbReference>
<reference evidence="4" key="4">
    <citation type="journal article" name="BMC Genomics">
        <title>New genome assemblies reveal patterns of domestication and adaptation across Brettanomyces (Dekkera) species.</title>
        <authorList>
            <person name="Roach M.J."/>
            <person name="Borneman A.R."/>
        </authorList>
    </citation>
    <scope>NUCLEOTIDE SEQUENCE</scope>
    <source>
        <strain evidence="4">UCD 2041</strain>
    </source>
</reference>
<dbReference type="RefSeq" id="XP_041139549.1">
    <property type="nucleotide sequence ID" value="XM_041281758.1"/>
</dbReference>
<dbReference type="EMBL" id="CP063137">
    <property type="protein sequence ID" value="QOU23056.1"/>
    <property type="molecule type" value="Genomic_DNA"/>
</dbReference>
<dbReference type="AlphaFoldDB" id="A0A7D9CW32"/>
<proteinExistence type="predicted"/>
<dbReference type="SUPFAM" id="SSF50475">
    <property type="entry name" value="FMN-binding split barrel"/>
    <property type="match status" value="1"/>
</dbReference>
<reference evidence="3 7" key="2">
    <citation type="journal article" date="2020" name="Appl. Microbiol. Biotechnol.">
        <title>Targeted gene deletion in Brettanomyces bruxellensis with an expression-free CRISPR-Cas9 system.</title>
        <authorList>
            <person name="Varela C."/>
            <person name="Bartel C."/>
            <person name="Onetto C."/>
            <person name="Borneman A."/>
        </authorList>
    </citation>
    <scope>NUCLEOTIDE SEQUENCE [LARGE SCALE GENOMIC DNA]</scope>
    <source>
        <strain evidence="3 7">AWRI1613</strain>
    </source>
</reference>